<dbReference type="PANTHER" id="PTHR35851">
    <property type="entry name" value="CELL DIVISION PROTEIN FTSQ"/>
    <property type="match status" value="1"/>
</dbReference>
<dbReference type="AlphaFoldDB" id="A0A371BBT0"/>
<reference evidence="12" key="1">
    <citation type="submission" date="2018-08" db="EMBL/GenBank/DDBJ databases">
        <authorList>
            <person name="Kim S.-J."/>
            <person name="Jung G.-Y."/>
        </authorList>
    </citation>
    <scope>NUCLEOTIDE SEQUENCE [LARGE SCALE GENOMIC DNA]</scope>
    <source>
        <strain evidence="12">GY_H</strain>
    </source>
</reference>
<evidence type="ECO:0000256" key="6">
    <source>
        <dbReference type="ARBA" id="ARBA00022989"/>
    </source>
</evidence>
<protein>
    <recommendedName>
        <fullName evidence="9">Cell division protein FtsQ</fullName>
    </recommendedName>
</protein>
<comment type="similarity">
    <text evidence="9">Belongs to the FtsQ/DivIB family. FtsQ subfamily.</text>
</comment>
<evidence type="ECO:0000256" key="7">
    <source>
        <dbReference type="ARBA" id="ARBA00023136"/>
    </source>
</evidence>
<accession>A0A371BBT0</accession>
<comment type="function">
    <text evidence="9">Essential cell division protein.</text>
</comment>
<evidence type="ECO:0000313" key="11">
    <source>
        <dbReference type="EMBL" id="RDV04977.1"/>
    </source>
</evidence>
<dbReference type="EMBL" id="QRGO01000001">
    <property type="protein sequence ID" value="RDV04977.1"/>
    <property type="molecule type" value="Genomic_DNA"/>
</dbReference>
<evidence type="ECO:0000259" key="10">
    <source>
        <dbReference type="PROSITE" id="PS51779"/>
    </source>
</evidence>
<evidence type="ECO:0000256" key="1">
    <source>
        <dbReference type="ARBA" id="ARBA00004370"/>
    </source>
</evidence>
<keyword evidence="6 9" id="KW-1133">Transmembrane helix</keyword>
<dbReference type="InterPro" id="IPR013685">
    <property type="entry name" value="POTRA_FtsQ_type"/>
</dbReference>
<dbReference type="HAMAP" id="MF_00911">
    <property type="entry name" value="FtsQ_subfam"/>
    <property type="match status" value="1"/>
</dbReference>
<evidence type="ECO:0000313" key="12">
    <source>
        <dbReference type="Proteomes" id="UP000263993"/>
    </source>
</evidence>
<feature type="domain" description="POTRA" evidence="10">
    <location>
        <begin position="85"/>
        <end position="153"/>
    </location>
</feature>
<dbReference type="GO" id="GO:0043093">
    <property type="term" value="P:FtsZ-dependent cytokinesis"/>
    <property type="evidence" value="ECO:0007669"/>
    <property type="project" value="UniProtKB-UniRule"/>
</dbReference>
<dbReference type="PROSITE" id="PS51779">
    <property type="entry name" value="POTRA"/>
    <property type="match status" value="1"/>
</dbReference>
<dbReference type="OrthoDB" id="9783091at2"/>
<comment type="caution">
    <text evidence="11">The sequence shown here is derived from an EMBL/GenBank/DDBJ whole genome shotgun (WGS) entry which is preliminary data.</text>
</comment>
<name>A0A371BBT0_9BRAD</name>
<evidence type="ECO:0000256" key="4">
    <source>
        <dbReference type="ARBA" id="ARBA00022618"/>
    </source>
</evidence>
<keyword evidence="4 9" id="KW-0132">Cell division</keyword>
<evidence type="ECO:0000256" key="3">
    <source>
        <dbReference type="ARBA" id="ARBA00022519"/>
    </source>
</evidence>
<dbReference type="InterPro" id="IPR034746">
    <property type="entry name" value="POTRA"/>
</dbReference>
<dbReference type="PANTHER" id="PTHR35851:SF1">
    <property type="entry name" value="CELL DIVISION PROTEIN FTSQ"/>
    <property type="match status" value="1"/>
</dbReference>
<dbReference type="Pfam" id="PF08478">
    <property type="entry name" value="POTRA_1"/>
    <property type="match status" value="1"/>
</dbReference>
<dbReference type="InterPro" id="IPR026579">
    <property type="entry name" value="FtsQ"/>
</dbReference>
<keyword evidence="5 9" id="KW-0812">Transmembrane</keyword>
<dbReference type="RefSeq" id="WP_115517002.1">
    <property type="nucleotide sequence ID" value="NZ_QRGO01000001.1"/>
</dbReference>
<dbReference type="GO" id="GO:0032153">
    <property type="term" value="C:cell division site"/>
    <property type="evidence" value="ECO:0007669"/>
    <property type="project" value="UniProtKB-UniRule"/>
</dbReference>
<dbReference type="Pfam" id="PF03799">
    <property type="entry name" value="FtsQ_DivIB_C"/>
    <property type="match status" value="1"/>
</dbReference>
<dbReference type="GO" id="GO:0005886">
    <property type="term" value="C:plasma membrane"/>
    <property type="evidence" value="ECO:0007669"/>
    <property type="project" value="UniProtKB-SubCell"/>
</dbReference>
<keyword evidence="12" id="KW-1185">Reference proteome</keyword>
<evidence type="ECO:0000256" key="2">
    <source>
        <dbReference type="ARBA" id="ARBA00022475"/>
    </source>
</evidence>
<proteinExistence type="inferred from homology"/>
<evidence type="ECO:0000256" key="8">
    <source>
        <dbReference type="ARBA" id="ARBA00023306"/>
    </source>
</evidence>
<dbReference type="InterPro" id="IPR045335">
    <property type="entry name" value="FtsQ_C_sf"/>
</dbReference>
<gene>
    <name evidence="9" type="primary">ftsQ</name>
    <name evidence="11" type="ORF">DXH78_10630</name>
</gene>
<keyword evidence="3 9" id="KW-0997">Cell inner membrane</keyword>
<dbReference type="GO" id="GO:0090529">
    <property type="term" value="P:cell septum assembly"/>
    <property type="evidence" value="ECO:0007669"/>
    <property type="project" value="InterPro"/>
</dbReference>
<keyword evidence="7 9" id="KW-0472">Membrane</keyword>
<dbReference type="Gene3D" id="3.10.20.310">
    <property type="entry name" value="membrane protein fhac"/>
    <property type="match status" value="1"/>
</dbReference>
<sequence>MDRRGHLAQSLDSSIGRSPGRWRRSLRRWFNALVDIDVPRGAGSAAVAALLLGSVCYGVVKGDHGPTIAENVQDLCDAAATAAGFGIAEVALTGERELARDEILKTAGITGRTSLLFLDAAQARVRLLTNPWIAEATVLKLYPGRLRIEIKERAPFALWQKDARTSLIATDGTVLEPSVPERFAKLPLVVGSGAAQAAPGFLEMVSHYPGVSKQVVASVLVAERRWNLHLTNGVDILLPEADAERALRTLTDLDRDKNLLARDIVLVDLRLADRVTVRLSDTAAAARDEAVKAAEKARKAKRKGTEA</sequence>
<dbReference type="Proteomes" id="UP000263993">
    <property type="component" value="Unassembled WGS sequence"/>
</dbReference>
<evidence type="ECO:0000256" key="9">
    <source>
        <dbReference type="HAMAP-Rule" id="MF_00911"/>
    </source>
</evidence>
<dbReference type="InterPro" id="IPR005548">
    <property type="entry name" value="Cell_div_FtsQ/DivIB_C"/>
</dbReference>
<keyword evidence="8 9" id="KW-0131">Cell cycle</keyword>
<keyword evidence="2 9" id="KW-1003">Cell membrane</keyword>
<organism evidence="11 12">
    <name type="scientific">Undibacter mobilis</name>
    <dbReference type="NCBI Taxonomy" id="2292256"/>
    <lineage>
        <taxon>Bacteria</taxon>
        <taxon>Pseudomonadati</taxon>
        <taxon>Pseudomonadota</taxon>
        <taxon>Alphaproteobacteria</taxon>
        <taxon>Hyphomicrobiales</taxon>
        <taxon>Nitrobacteraceae</taxon>
        <taxon>Undibacter</taxon>
    </lineage>
</organism>
<evidence type="ECO:0000256" key="5">
    <source>
        <dbReference type="ARBA" id="ARBA00022692"/>
    </source>
</evidence>
<comment type="subcellular location">
    <subcellularLocation>
        <location evidence="9">Cell inner membrane</location>
        <topology evidence="9">Single-pass type II membrane protein</topology>
    </subcellularLocation>
    <subcellularLocation>
        <location evidence="1">Membrane</location>
    </subcellularLocation>
    <text evidence="9">Localizes to the division septum.</text>
</comment>
<dbReference type="Gene3D" id="3.40.50.11690">
    <property type="entry name" value="Cell division protein FtsQ/DivIB"/>
    <property type="match status" value="1"/>
</dbReference>